<feature type="compositionally biased region" description="Basic and acidic residues" evidence="1">
    <location>
        <begin position="484"/>
        <end position="500"/>
    </location>
</feature>
<evidence type="ECO:0000256" key="1">
    <source>
        <dbReference type="SAM" id="MobiDB-lite"/>
    </source>
</evidence>
<dbReference type="EMBL" id="JARBHB010000009">
    <property type="protein sequence ID" value="KAJ8874887.1"/>
    <property type="molecule type" value="Genomic_DNA"/>
</dbReference>
<evidence type="ECO:0000313" key="3">
    <source>
        <dbReference type="Proteomes" id="UP001159363"/>
    </source>
</evidence>
<gene>
    <name evidence="2" type="ORF">PR048_022777</name>
</gene>
<evidence type="ECO:0000313" key="2">
    <source>
        <dbReference type="EMBL" id="KAJ8874887.1"/>
    </source>
</evidence>
<comment type="caution">
    <text evidence="2">The sequence shown here is derived from an EMBL/GenBank/DDBJ whole genome shotgun (WGS) entry which is preliminary data.</text>
</comment>
<feature type="region of interest" description="Disordered" evidence="1">
    <location>
        <begin position="665"/>
        <end position="698"/>
    </location>
</feature>
<proteinExistence type="predicted"/>
<protein>
    <submittedName>
        <fullName evidence="2">Uncharacterized protein</fullName>
    </submittedName>
</protein>
<accession>A0ABQ9GS88</accession>
<reference evidence="2 3" key="1">
    <citation type="submission" date="2023-02" db="EMBL/GenBank/DDBJ databases">
        <title>LHISI_Scaffold_Assembly.</title>
        <authorList>
            <person name="Stuart O.P."/>
            <person name="Cleave R."/>
            <person name="Magrath M.J.L."/>
            <person name="Mikheyev A.S."/>
        </authorList>
    </citation>
    <scope>NUCLEOTIDE SEQUENCE [LARGE SCALE GENOMIC DNA]</scope>
    <source>
        <strain evidence="2">Daus_M_001</strain>
        <tissue evidence="2">Leg muscle</tissue>
    </source>
</reference>
<dbReference type="Proteomes" id="UP001159363">
    <property type="component" value="Chromosome 8"/>
</dbReference>
<feature type="region of interest" description="Disordered" evidence="1">
    <location>
        <begin position="100"/>
        <end position="128"/>
    </location>
</feature>
<organism evidence="2 3">
    <name type="scientific">Dryococelus australis</name>
    <dbReference type="NCBI Taxonomy" id="614101"/>
    <lineage>
        <taxon>Eukaryota</taxon>
        <taxon>Metazoa</taxon>
        <taxon>Ecdysozoa</taxon>
        <taxon>Arthropoda</taxon>
        <taxon>Hexapoda</taxon>
        <taxon>Insecta</taxon>
        <taxon>Pterygota</taxon>
        <taxon>Neoptera</taxon>
        <taxon>Polyneoptera</taxon>
        <taxon>Phasmatodea</taxon>
        <taxon>Verophasmatodea</taxon>
        <taxon>Anareolatae</taxon>
        <taxon>Phasmatidae</taxon>
        <taxon>Eurycanthinae</taxon>
        <taxon>Dryococelus</taxon>
    </lineage>
</organism>
<keyword evidence="3" id="KW-1185">Reference proteome</keyword>
<feature type="region of interest" description="Disordered" evidence="1">
    <location>
        <begin position="474"/>
        <end position="511"/>
    </location>
</feature>
<name>A0ABQ9GS88_9NEOP</name>
<sequence>MLFQCIDLHKLHGADASSSEKDASYKPFSRSDEHFDHRDRKKFCEFNDLFAILHTAAYTRALDVCSLAALPVSSQCYHTPRSMALATCFLTSLLLAKSSPGEMSTEQRRNAHLGGGGEGKSPRNEKTRRMAASSGTILTCEHPGATPPGIEQCLPRWEESSLTTTQPRPLGKVLPTCACVDSAGISTPLRVAPLNPSNMPFSRSRHQRRLALPPSLATLLPSSCPYRSAVVGPSCTGPQQPGLASRTRRSSQLTINPLTRSANRVRFPAGSPTGFSHVGIVPDDAAARRVFSGISRSPLPFNSAAAPYSPLFTLIGSRDLDIKAHFRFIRHALDYSEPIADLQGNKLRVPYCQECSNTGYSLEQQPMNQQLRLECTQHCGESVREPHTYSIGVTSLRLASQVGKCLLTDICRQYAEGYGWDARLPTGKFIGRDLQNSPDTIPSNTPNNLETIQDTGQGNIGARQLQRSLIRQHSQTLQLTSNRSHRENEYIENTEYERGTQRRGKVPGNTRRPEALSCTILTCENPGVTRLEIEPVQDKIDSQHVYTEVTFAIESQFIRHALDNSKPIAEIGKIREFNDLYARLHSFVYNNADKYTHWLVAVTAEGDVVPNNLRYSHIEPPNSNFVFLREYDTALPNVPITAVRAGGQLPYRNATLCGLRVSTSNPPPHLTSPALPLVRPTPFPLPRSTGNKNKSYDAAAVKRRLPSSAGYRQASLVAAIHSTPKSSIRLVSPLSGPRDFKLQYT</sequence>